<keyword evidence="2" id="KW-1003">Cell membrane</keyword>
<sequence length="276" mass="30384">IDYVPTRKEILFGHHFTSVAGLAPIVGPAIAIIWGWVPAIIWVVFGSIFMGAVHDFGALVVSMRAKGRSIGDLVSDLINPRVRQLFLLIIFFLLWIVIAIFALIIALCFIWYPTAVFPVWLEIPIAVWLGYMIYKKGKKPAPLAVAAVIVMYITVIIGAYLPIKMPGMFGMSSIMVWMIILFIYSFIASTLPVQKLLQPRDYINAHQLFVVFALLFIGTIWAHPTVVAPAVNLSPKGAPMIIPMLFVIIACGAISGFHSLVSSGTSSKQIANERDS</sequence>
<feature type="transmembrane region" description="Helical" evidence="6">
    <location>
        <begin position="40"/>
        <end position="64"/>
    </location>
</feature>
<accession>X0UQR9</accession>
<feature type="transmembrane region" description="Helical" evidence="6">
    <location>
        <begin position="85"/>
        <end position="112"/>
    </location>
</feature>
<feature type="transmembrane region" description="Helical" evidence="6">
    <location>
        <begin position="167"/>
        <end position="187"/>
    </location>
</feature>
<gene>
    <name evidence="8" type="ORF">S01H1_29523</name>
</gene>
<dbReference type="EMBL" id="BARS01018111">
    <property type="protein sequence ID" value="GAF90845.1"/>
    <property type="molecule type" value="Genomic_DNA"/>
</dbReference>
<feature type="transmembrane region" description="Helical" evidence="6">
    <location>
        <begin position="118"/>
        <end position="134"/>
    </location>
</feature>
<keyword evidence="3 6" id="KW-0812">Transmembrane</keyword>
<evidence type="ECO:0000259" key="7">
    <source>
        <dbReference type="Pfam" id="PF02554"/>
    </source>
</evidence>
<dbReference type="PANTHER" id="PTHR30252">
    <property type="entry name" value="INNER MEMBRANE PEPTIDE TRANSPORTER"/>
    <property type="match status" value="1"/>
</dbReference>
<comment type="caution">
    <text evidence="8">The sequence shown here is derived from an EMBL/GenBank/DDBJ whole genome shotgun (WGS) entry which is preliminary data.</text>
</comment>
<evidence type="ECO:0000256" key="4">
    <source>
        <dbReference type="ARBA" id="ARBA00022989"/>
    </source>
</evidence>
<feature type="transmembrane region" description="Helical" evidence="6">
    <location>
        <begin position="12"/>
        <end position="34"/>
    </location>
</feature>
<dbReference type="AlphaFoldDB" id="X0UQR9"/>
<organism evidence="8">
    <name type="scientific">marine sediment metagenome</name>
    <dbReference type="NCBI Taxonomy" id="412755"/>
    <lineage>
        <taxon>unclassified sequences</taxon>
        <taxon>metagenomes</taxon>
        <taxon>ecological metagenomes</taxon>
    </lineage>
</organism>
<reference evidence="8" key="1">
    <citation type="journal article" date="2014" name="Front. Microbiol.">
        <title>High frequency of phylogenetically diverse reductive dehalogenase-homologous genes in deep subseafloor sedimentary metagenomes.</title>
        <authorList>
            <person name="Kawai M."/>
            <person name="Futagami T."/>
            <person name="Toyoda A."/>
            <person name="Takaki Y."/>
            <person name="Nishi S."/>
            <person name="Hori S."/>
            <person name="Arai W."/>
            <person name="Tsubouchi T."/>
            <person name="Morono Y."/>
            <person name="Uchiyama I."/>
            <person name="Ito T."/>
            <person name="Fujiyama A."/>
            <person name="Inagaki F."/>
            <person name="Takami H."/>
        </authorList>
    </citation>
    <scope>NUCLEOTIDE SEQUENCE</scope>
    <source>
        <strain evidence="8">Expedition CK06-06</strain>
    </source>
</reference>
<evidence type="ECO:0000313" key="8">
    <source>
        <dbReference type="EMBL" id="GAF90845.1"/>
    </source>
</evidence>
<feature type="transmembrane region" description="Helical" evidence="6">
    <location>
        <begin position="141"/>
        <end position="161"/>
    </location>
</feature>
<dbReference type="InterPro" id="IPR003706">
    <property type="entry name" value="CstA_N"/>
</dbReference>
<evidence type="ECO:0000256" key="5">
    <source>
        <dbReference type="ARBA" id="ARBA00023136"/>
    </source>
</evidence>
<dbReference type="Pfam" id="PF02554">
    <property type="entry name" value="CstA"/>
    <property type="match status" value="1"/>
</dbReference>
<feature type="transmembrane region" description="Helical" evidence="6">
    <location>
        <begin position="208"/>
        <end position="228"/>
    </location>
</feature>
<dbReference type="InterPro" id="IPR051605">
    <property type="entry name" value="CstA"/>
</dbReference>
<dbReference type="GO" id="GO:0005886">
    <property type="term" value="C:plasma membrane"/>
    <property type="evidence" value="ECO:0007669"/>
    <property type="project" value="UniProtKB-SubCell"/>
</dbReference>
<comment type="subcellular location">
    <subcellularLocation>
        <location evidence="1">Cell membrane</location>
        <topology evidence="1">Multi-pass membrane protein</topology>
    </subcellularLocation>
</comment>
<feature type="non-terminal residue" evidence="8">
    <location>
        <position position="1"/>
    </location>
</feature>
<evidence type="ECO:0000256" key="1">
    <source>
        <dbReference type="ARBA" id="ARBA00004651"/>
    </source>
</evidence>
<name>X0UQR9_9ZZZZ</name>
<dbReference type="PANTHER" id="PTHR30252:SF0">
    <property type="entry name" value="PEPTIDE TRANSPORTER CSTA"/>
    <property type="match status" value="1"/>
</dbReference>
<feature type="domain" description="CstA N-terminal" evidence="7">
    <location>
        <begin position="2"/>
        <end position="275"/>
    </location>
</feature>
<feature type="non-terminal residue" evidence="8">
    <location>
        <position position="276"/>
    </location>
</feature>
<protein>
    <recommendedName>
        <fullName evidence="7">CstA N-terminal domain-containing protein</fullName>
    </recommendedName>
</protein>
<evidence type="ECO:0000256" key="3">
    <source>
        <dbReference type="ARBA" id="ARBA00022692"/>
    </source>
</evidence>
<keyword evidence="5 6" id="KW-0472">Membrane</keyword>
<proteinExistence type="predicted"/>
<feature type="transmembrane region" description="Helical" evidence="6">
    <location>
        <begin position="240"/>
        <end position="261"/>
    </location>
</feature>
<evidence type="ECO:0000256" key="6">
    <source>
        <dbReference type="SAM" id="Phobius"/>
    </source>
</evidence>
<evidence type="ECO:0000256" key="2">
    <source>
        <dbReference type="ARBA" id="ARBA00022475"/>
    </source>
</evidence>
<keyword evidence="4 6" id="KW-1133">Transmembrane helix</keyword>
<dbReference type="GO" id="GO:0009267">
    <property type="term" value="P:cellular response to starvation"/>
    <property type="evidence" value="ECO:0007669"/>
    <property type="project" value="InterPro"/>
</dbReference>